<reference evidence="5" key="1">
    <citation type="journal article" date="2020" name="Stud. Mycol.">
        <title>101 Dothideomycetes genomes: a test case for predicting lifestyles and emergence of pathogens.</title>
        <authorList>
            <person name="Haridas S."/>
            <person name="Albert R."/>
            <person name="Binder M."/>
            <person name="Bloem J."/>
            <person name="Labutti K."/>
            <person name="Salamov A."/>
            <person name="Andreopoulos B."/>
            <person name="Baker S."/>
            <person name="Barry K."/>
            <person name="Bills G."/>
            <person name="Bluhm B."/>
            <person name="Cannon C."/>
            <person name="Castanera R."/>
            <person name="Culley D."/>
            <person name="Daum C."/>
            <person name="Ezra D."/>
            <person name="Gonzalez J."/>
            <person name="Henrissat B."/>
            <person name="Kuo A."/>
            <person name="Liang C."/>
            <person name="Lipzen A."/>
            <person name="Lutzoni F."/>
            <person name="Magnuson J."/>
            <person name="Mondo S."/>
            <person name="Nolan M."/>
            <person name="Ohm R."/>
            <person name="Pangilinan J."/>
            <person name="Park H.-J."/>
            <person name="Ramirez L."/>
            <person name="Alfaro M."/>
            <person name="Sun H."/>
            <person name="Tritt A."/>
            <person name="Yoshinaga Y."/>
            <person name="Zwiers L.-H."/>
            <person name="Turgeon B."/>
            <person name="Goodwin S."/>
            <person name="Spatafora J."/>
            <person name="Crous P."/>
            <person name="Grigoriev I."/>
        </authorList>
    </citation>
    <scope>NUCLEOTIDE SEQUENCE</scope>
    <source>
        <strain evidence="5">CBS 207.26</strain>
    </source>
</reference>
<organism evidence="5 6">
    <name type="scientific">Zopfia rhizophila CBS 207.26</name>
    <dbReference type="NCBI Taxonomy" id="1314779"/>
    <lineage>
        <taxon>Eukaryota</taxon>
        <taxon>Fungi</taxon>
        <taxon>Dikarya</taxon>
        <taxon>Ascomycota</taxon>
        <taxon>Pezizomycotina</taxon>
        <taxon>Dothideomycetes</taxon>
        <taxon>Dothideomycetes incertae sedis</taxon>
        <taxon>Zopfiaceae</taxon>
        <taxon>Zopfia</taxon>
    </lineage>
</organism>
<feature type="domain" description="S-Me-THD-like C-terminal" evidence="4">
    <location>
        <begin position="754"/>
        <end position="949"/>
    </location>
</feature>
<dbReference type="InterPro" id="IPR043129">
    <property type="entry name" value="ATPase_NBD"/>
</dbReference>
<dbReference type="EMBL" id="ML994679">
    <property type="protein sequence ID" value="KAF2178037.1"/>
    <property type="molecule type" value="Genomic_DNA"/>
</dbReference>
<evidence type="ECO:0000259" key="2">
    <source>
        <dbReference type="Pfam" id="PF05378"/>
    </source>
</evidence>
<dbReference type="Pfam" id="PF20906">
    <property type="entry name" value="S-Me-THD_C"/>
    <property type="match status" value="1"/>
</dbReference>
<dbReference type="InterPro" id="IPR008040">
    <property type="entry name" value="Hydant_A_N"/>
</dbReference>
<evidence type="ECO:0000259" key="1">
    <source>
        <dbReference type="Pfam" id="PF01968"/>
    </source>
</evidence>
<dbReference type="FunFam" id="2.40.390.10:FF:000003">
    <property type="entry name" value="Uncharacterized protein"/>
    <property type="match status" value="1"/>
</dbReference>
<dbReference type="Gene3D" id="3.40.1610.10">
    <property type="entry name" value="CV3147-like domain"/>
    <property type="match status" value="1"/>
</dbReference>
<dbReference type="Gene3D" id="2.40.390.10">
    <property type="entry name" value="CV3147-like"/>
    <property type="match status" value="1"/>
</dbReference>
<feature type="domain" description="S-Me-THD N-terminal" evidence="3">
    <location>
        <begin position="594"/>
        <end position="749"/>
    </location>
</feature>
<dbReference type="Pfam" id="PF06032">
    <property type="entry name" value="S-Me-THD_N"/>
    <property type="match status" value="1"/>
</dbReference>
<evidence type="ECO:0008006" key="7">
    <source>
        <dbReference type="Google" id="ProtNLM"/>
    </source>
</evidence>
<sequence length="968" mass="103749">MPPKSTSCSIGIDVGGTNTDAVILQEDQVLAWHKTPTTSDIQAGVELAIQEVIKKGDVHPGGIKSVKIGTTQFVNAVIEQDASKLDKVAVIRLCGPYSQGSPPFADFPVGLRNLMEGHCGYVDGGYQAVDGHCISKLKRAQLEEQAIRIKQKSITSVVVIGIYSPSNPAQENEAAEILSYILGPSYDVSCSHRIGRLGFLERENASILNASLRRFARHVIQGFELAVRRLGGCKLYITLNDGTLSKAKEASEHPVRCFKGGPTNSARGAAFLSQGQLRLDEKDDSEILVVDVGGTTTDICALLESGFPRQSAAFVKIAGVRTNFTIPDVHSIALGGGSVVRDKAGRTTVGPDSVGSRLEHEAIYFGGETLTTTDLVLPNGLTERIAPTIKTSGLQEIKRVIEEAIDMVKTKQGDATVVLVGGGSIIIDNTLAGVRRLLRPAHYEVANAVGAAIGKISGMVDIVAIPTSEKRIDEQLEEAKALAIKRCVVAGGSSETTEIVEIDVVPISYVTNGATRLMVRVVADLVDEGTASQEPMDQVEVSLDIDGVEKSMILSHPLNTASRKASTYDIVAHIDVESYRPNIKGDLWYLSEIDLQFLQDGAGILGVGSCGEPYPSYIACMQVLESGKGITIKRQNSIPDNSVVLIAGFMGSPTVYLERIPGEHEVINGINAVLSAAKLSTFDAIIPNEIGGLNAFEALLAASRLGKTTLDTDCVARAYPFIWQTVRCLNGVSVAPAAVADGQGETKVLPTQKDYHHAENVLREACTDLGSLSGVCVNPIYGTEARTLPKNSFSHAWTIGRSIALSRARKQDPVQNLVDEHNGVLLFSGKIISVTRNVSEGFTRGSVTLSSSSVESETHSSESLFVEFENENLCAILRRGKEEILLAICPDLITFLDRANGAPLGVSDYKYGLRVSVIALRAPPVWTTKEGLEMGGPKAFGLNMEYRPVSTGPYEPPKSVWAMFGERE</sequence>
<name>A0A6A6DF24_9PEZI</name>
<dbReference type="PANTHER" id="PTHR11365">
    <property type="entry name" value="5-OXOPROLINASE RELATED"/>
    <property type="match status" value="1"/>
</dbReference>
<dbReference type="SUPFAM" id="SSF160991">
    <property type="entry name" value="CV3147-like"/>
    <property type="match status" value="1"/>
</dbReference>
<dbReference type="InterPro" id="IPR048350">
    <property type="entry name" value="S-Me-THD-like_C"/>
</dbReference>
<evidence type="ECO:0000259" key="4">
    <source>
        <dbReference type="Pfam" id="PF20906"/>
    </source>
</evidence>
<dbReference type="InterPro" id="IPR027479">
    <property type="entry name" value="S-Me-THD_N_sf"/>
</dbReference>
<dbReference type="Proteomes" id="UP000800200">
    <property type="component" value="Unassembled WGS sequence"/>
</dbReference>
<dbReference type="InterPro" id="IPR024071">
    <property type="entry name" value="S-Me-THD_C_sf"/>
</dbReference>
<feature type="domain" description="Hydantoinase/oxoprolinase N-terminal" evidence="2">
    <location>
        <begin position="10"/>
        <end position="181"/>
    </location>
</feature>
<dbReference type="Gene3D" id="3.30.420.40">
    <property type="match status" value="1"/>
</dbReference>
<dbReference type="GO" id="GO:0016787">
    <property type="term" value="F:hydrolase activity"/>
    <property type="evidence" value="ECO:0007669"/>
    <property type="project" value="InterPro"/>
</dbReference>
<gene>
    <name evidence="5" type="ORF">K469DRAFT_600897</name>
</gene>
<keyword evidence="6" id="KW-1185">Reference proteome</keyword>
<accession>A0A6A6DF24</accession>
<dbReference type="PANTHER" id="PTHR11365:SF10">
    <property type="entry name" value="HYDANTOINASE_OXOPROLINASE"/>
    <property type="match status" value="1"/>
</dbReference>
<protein>
    <recommendedName>
        <fullName evidence="7">DUF917-domain-containing protein</fullName>
    </recommendedName>
</protein>
<dbReference type="Pfam" id="PF01968">
    <property type="entry name" value="Hydantoinase_A"/>
    <property type="match status" value="1"/>
</dbReference>
<dbReference type="InterPro" id="IPR002821">
    <property type="entry name" value="Hydantoinase_A"/>
</dbReference>
<proteinExistence type="predicted"/>
<dbReference type="Pfam" id="PF05378">
    <property type="entry name" value="Hydant_A_N"/>
    <property type="match status" value="1"/>
</dbReference>
<dbReference type="InterPro" id="IPR010318">
    <property type="entry name" value="S-Me-THD_N"/>
</dbReference>
<feature type="domain" description="Hydantoinase A/oxoprolinase" evidence="1">
    <location>
        <begin position="202"/>
        <end position="376"/>
    </location>
</feature>
<dbReference type="InterPro" id="IPR045079">
    <property type="entry name" value="Oxoprolinase-like"/>
</dbReference>
<dbReference type="SUPFAM" id="SSF53067">
    <property type="entry name" value="Actin-like ATPase domain"/>
    <property type="match status" value="2"/>
</dbReference>
<dbReference type="OrthoDB" id="5404895at2759"/>
<evidence type="ECO:0000313" key="6">
    <source>
        <dbReference type="Proteomes" id="UP000800200"/>
    </source>
</evidence>
<evidence type="ECO:0000259" key="3">
    <source>
        <dbReference type="Pfam" id="PF06032"/>
    </source>
</evidence>
<evidence type="ECO:0000313" key="5">
    <source>
        <dbReference type="EMBL" id="KAF2178037.1"/>
    </source>
</evidence>
<dbReference type="AlphaFoldDB" id="A0A6A6DF24"/>